<organism evidence="2">
    <name type="scientific">Triatoma brasiliensis</name>
    <name type="common">Blood-sucking bug</name>
    <dbReference type="NCBI Taxonomy" id="65344"/>
    <lineage>
        <taxon>Eukaryota</taxon>
        <taxon>Metazoa</taxon>
        <taxon>Ecdysozoa</taxon>
        <taxon>Arthropoda</taxon>
        <taxon>Hexapoda</taxon>
        <taxon>Insecta</taxon>
        <taxon>Pterygota</taxon>
        <taxon>Neoptera</taxon>
        <taxon>Paraneoptera</taxon>
        <taxon>Hemiptera</taxon>
        <taxon>Heteroptera</taxon>
        <taxon>Panheteroptera</taxon>
        <taxon>Cimicomorpha</taxon>
        <taxon>Reduviidae</taxon>
        <taxon>Triatominae</taxon>
        <taxon>Triatoma</taxon>
    </lineage>
</organism>
<feature type="signal peptide" evidence="1">
    <location>
        <begin position="1"/>
        <end position="20"/>
    </location>
</feature>
<protein>
    <submittedName>
        <fullName evidence="2">Putative chemosensory protein</fullName>
    </submittedName>
</protein>
<dbReference type="Gene3D" id="1.10.2080.10">
    <property type="entry name" value="Insect odorant-binding protein A10/Ejaculatory bulb-specific protein 3"/>
    <property type="match status" value="1"/>
</dbReference>
<evidence type="ECO:0000313" key="2">
    <source>
        <dbReference type="EMBL" id="SAJ59012.1"/>
    </source>
</evidence>
<dbReference type="InterPro" id="IPR005055">
    <property type="entry name" value="A10/PebIII"/>
</dbReference>
<dbReference type="AlphaFoldDB" id="A0A163AMY3"/>
<dbReference type="Pfam" id="PF03392">
    <property type="entry name" value="OS-D"/>
    <property type="match status" value="1"/>
</dbReference>
<keyword evidence="1" id="KW-0732">Signal</keyword>
<feature type="chain" id="PRO_5007841533" evidence="1">
    <location>
        <begin position="21"/>
        <end position="130"/>
    </location>
</feature>
<evidence type="ECO:0000256" key="1">
    <source>
        <dbReference type="SAM" id="SignalP"/>
    </source>
</evidence>
<reference evidence="2" key="1">
    <citation type="submission" date="2016-03" db="EMBL/GenBank/DDBJ databases">
        <title>Under expression of chemosensory genes in domiciliary bugs of the Chagas disease vector Triatoma brasiliensis.</title>
        <authorList>
            <person name="Marchant A."/>
            <person name="Mougel F."/>
            <person name="Jacquin-Joly E."/>
            <person name="Costa J."/>
            <person name="Almeida C.E."/>
            <person name="Harry M."/>
        </authorList>
    </citation>
    <scope>NUCLEOTIDE SEQUENCE</scope>
    <source>
        <tissue evidence="2">Head antenna rostrum</tissue>
    </source>
</reference>
<dbReference type="SUPFAM" id="SSF100910">
    <property type="entry name" value="Chemosensory protein Csp2"/>
    <property type="match status" value="1"/>
</dbReference>
<gene>
    <name evidence="2" type="primary">TbraCSP12</name>
</gene>
<dbReference type="PANTHER" id="PTHR11257:SF12">
    <property type="entry name" value="EJACULATORY BULB-SPECIFIC PROTEIN 3-RELATED"/>
    <property type="match status" value="1"/>
</dbReference>
<dbReference type="InterPro" id="IPR036682">
    <property type="entry name" value="OS_D_A10/PebIII_sf"/>
</dbReference>
<sequence>MKSAAIIVFLLVICAGTNLASTYTTKYDNIDLDEILSNERIYVKYYNCLLNKSRCTPDGKELKENLPDALQTACDKCSEKQKQGSEKVLRFILEHRPQDYLALEEMYDPQKVYRHKYEKDAKERGLKFPD</sequence>
<dbReference type="EMBL" id="LT555327">
    <property type="protein sequence ID" value="SAJ59012.1"/>
    <property type="molecule type" value="mRNA"/>
</dbReference>
<accession>A0A163AMY3</accession>
<proteinExistence type="evidence at transcript level"/>
<name>A0A163AMY3_TRIBS</name>
<dbReference type="PANTHER" id="PTHR11257">
    <property type="entry name" value="CHEMOSENSORY PROTEIN-RELATED"/>
    <property type="match status" value="1"/>
</dbReference>